<reference evidence="1 2" key="1">
    <citation type="submission" date="2015-12" db="EMBL/GenBank/DDBJ databases">
        <title>Dictyostelia acquired genes for synthesis and detection of signals that induce cell-type specialization by lateral gene transfer from prokaryotes.</title>
        <authorList>
            <person name="Gloeckner G."/>
            <person name="Schaap P."/>
        </authorList>
    </citation>
    <scope>NUCLEOTIDE SEQUENCE [LARGE SCALE GENOMIC DNA]</scope>
    <source>
        <strain evidence="1 2">TK</strain>
    </source>
</reference>
<gene>
    <name evidence="1" type="ORF">DLAC_09112</name>
</gene>
<accession>A0A151Z977</accession>
<keyword evidence="2" id="KW-1185">Reference proteome</keyword>
<dbReference type="SUPFAM" id="SSF52047">
    <property type="entry name" value="RNI-like"/>
    <property type="match status" value="1"/>
</dbReference>
<evidence type="ECO:0000313" key="2">
    <source>
        <dbReference type="Proteomes" id="UP000076078"/>
    </source>
</evidence>
<dbReference type="EMBL" id="LODT01000037">
    <property type="protein sequence ID" value="KYQ90486.1"/>
    <property type="molecule type" value="Genomic_DNA"/>
</dbReference>
<dbReference type="InParanoid" id="A0A151Z977"/>
<dbReference type="AlphaFoldDB" id="A0A151Z977"/>
<sequence length="541" mass="62954">MLNRYIIVKILNLILKDLNIIQHYWFSKTIGSVCKDWRYNILIKLDHYLKTYISTHTLARYLSSVGSRVSGNGENLQFNKFSYQELTLFHFQHFSDGLIESSNRDSIESIRIEISNNNTNVINQLQKLGDQTKESLKYLSILTNRDKDNSNFIVDIGKLIESLDGCKSLQSFRCDGKLERIEMFNQLPNLKVLDLTPQPTPNIGEIVLNIIKYCKFIQSLTVSTSLILNQNEILQALETNQSITKMDITSPMSIYFIDLINLLNKNSILEDLHISRFSNYSKSVQYPRIRNNSLKRFTSTSVQFFPLLYLWDTPSSIIYIGKYMDVTFTKSLLDLHPNLQSLQLTFQMDNEDTSALFETIKLNQYPNLKTLSLILEDHNPSLMTSFYHNQYITTLEINNLTYSEVLTLFLSNHPSLTSFQISSSQIKINDIDTLSQITSAITQNTTLNSITIIKDWFSKAFDFESYIRQFIIPILSTKKNLFKFRCDYCNSSYRHETETTKSLLFELDNIISHSNIRYLSYQIYNIHNSFDELLEKRLVVL</sequence>
<dbReference type="Gene3D" id="3.80.10.10">
    <property type="entry name" value="Ribonuclease Inhibitor"/>
    <property type="match status" value="1"/>
</dbReference>
<name>A0A151Z977_TIELA</name>
<organism evidence="1 2">
    <name type="scientific">Tieghemostelium lacteum</name>
    <name type="common">Slime mold</name>
    <name type="synonym">Dictyostelium lacteum</name>
    <dbReference type="NCBI Taxonomy" id="361077"/>
    <lineage>
        <taxon>Eukaryota</taxon>
        <taxon>Amoebozoa</taxon>
        <taxon>Evosea</taxon>
        <taxon>Eumycetozoa</taxon>
        <taxon>Dictyostelia</taxon>
        <taxon>Dictyosteliales</taxon>
        <taxon>Raperosteliaceae</taxon>
        <taxon>Tieghemostelium</taxon>
    </lineage>
</organism>
<comment type="caution">
    <text evidence="1">The sequence shown here is derived from an EMBL/GenBank/DDBJ whole genome shotgun (WGS) entry which is preliminary data.</text>
</comment>
<dbReference type="Proteomes" id="UP000076078">
    <property type="component" value="Unassembled WGS sequence"/>
</dbReference>
<protein>
    <submittedName>
        <fullName evidence="1">Uncharacterized protein</fullName>
    </submittedName>
</protein>
<evidence type="ECO:0000313" key="1">
    <source>
        <dbReference type="EMBL" id="KYQ90486.1"/>
    </source>
</evidence>
<proteinExistence type="predicted"/>
<dbReference type="InterPro" id="IPR032675">
    <property type="entry name" value="LRR_dom_sf"/>
</dbReference>